<protein>
    <submittedName>
        <fullName evidence="2">Uncharacterized protein</fullName>
    </submittedName>
</protein>
<accession>A0A0J8QST1</accession>
<sequence>MPSADDEQAANDLWEEFIYDQSSAKAKESGGPKVPLLRMLPRIHREPVHEDFLQPEEAEKANPCVYLPGVILYTDSPSVIARREEISRKTVDPSAPADGAGETNGAENQTNGEAEAKADA</sequence>
<evidence type="ECO:0000313" key="2">
    <source>
        <dbReference type="EMBL" id="KMU75080.1"/>
    </source>
</evidence>
<dbReference type="AlphaFoldDB" id="A0A0J8QST1"/>
<organism evidence="2 3">
    <name type="scientific">Coccidioides immitis RMSCC 3703</name>
    <dbReference type="NCBI Taxonomy" id="454286"/>
    <lineage>
        <taxon>Eukaryota</taxon>
        <taxon>Fungi</taxon>
        <taxon>Dikarya</taxon>
        <taxon>Ascomycota</taxon>
        <taxon>Pezizomycotina</taxon>
        <taxon>Eurotiomycetes</taxon>
        <taxon>Eurotiomycetidae</taxon>
        <taxon>Onygenales</taxon>
        <taxon>Onygenaceae</taxon>
        <taxon>Coccidioides</taxon>
    </lineage>
</organism>
<evidence type="ECO:0000313" key="3">
    <source>
        <dbReference type="Proteomes" id="UP000054559"/>
    </source>
</evidence>
<gene>
    <name evidence="2" type="ORF">CISG_04367</name>
</gene>
<name>A0A0J8QST1_COCIT</name>
<dbReference type="STRING" id="454286.A0A0J8QST1"/>
<evidence type="ECO:0000256" key="1">
    <source>
        <dbReference type="SAM" id="MobiDB-lite"/>
    </source>
</evidence>
<dbReference type="Proteomes" id="UP000054559">
    <property type="component" value="Unassembled WGS sequence"/>
</dbReference>
<proteinExistence type="predicted"/>
<reference evidence="3" key="1">
    <citation type="journal article" date="2010" name="Genome Res.">
        <title>Population genomic sequencing of Coccidioides fungi reveals recent hybridization and transposon control.</title>
        <authorList>
            <person name="Neafsey D.E."/>
            <person name="Barker B.M."/>
            <person name="Sharpton T.J."/>
            <person name="Stajich J.E."/>
            <person name="Park D.J."/>
            <person name="Whiston E."/>
            <person name="Hung C.-Y."/>
            <person name="McMahan C."/>
            <person name="White J."/>
            <person name="Sykes S."/>
            <person name="Heiman D."/>
            <person name="Young S."/>
            <person name="Zeng Q."/>
            <person name="Abouelleil A."/>
            <person name="Aftuck L."/>
            <person name="Bessette D."/>
            <person name="Brown A."/>
            <person name="FitzGerald M."/>
            <person name="Lui A."/>
            <person name="Macdonald J.P."/>
            <person name="Priest M."/>
            <person name="Orbach M.J."/>
            <person name="Galgiani J.N."/>
            <person name="Kirkland T.N."/>
            <person name="Cole G.T."/>
            <person name="Birren B.W."/>
            <person name="Henn M.R."/>
            <person name="Taylor J.W."/>
            <person name="Rounsley S.D."/>
        </authorList>
    </citation>
    <scope>NUCLEOTIDE SEQUENCE [LARGE SCALE GENOMIC DNA]</scope>
    <source>
        <strain evidence="3">RMSCC 3703</strain>
    </source>
</reference>
<feature type="region of interest" description="Disordered" evidence="1">
    <location>
        <begin position="84"/>
        <end position="120"/>
    </location>
</feature>
<dbReference type="EMBL" id="DS268137">
    <property type="protein sequence ID" value="KMU75080.1"/>
    <property type="molecule type" value="Genomic_DNA"/>
</dbReference>